<keyword evidence="3" id="KW-1185">Reference proteome</keyword>
<feature type="coiled-coil region" evidence="1">
    <location>
        <begin position="296"/>
        <end position="344"/>
    </location>
</feature>
<evidence type="ECO:0000313" key="2">
    <source>
        <dbReference type="EMBL" id="MFC5711983.1"/>
    </source>
</evidence>
<protein>
    <submittedName>
        <fullName evidence="2">Glycosyltransferase</fullName>
    </submittedName>
</protein>
<evidence type="ECO:0000313" key="3">
    <source>
        <dbReference type="Proteomes" id="UP001596142"/>
    </source>
</evidence>
<proteinExistence type="predicted"/>
<evidence type="ECO:0000256" key="1">
    <source>
        <dbReference type="SAM" id="Coils"/>
    </source>
</evidence>
<dbReference type="EMBL" id="JBHSOZ010000003">
    <property type="protein sequence ID" value="MFC5711983.1"/>
    <property type="molecule type" value="Genomic_DNA"/>
</dbReference>
<keyword evidence="1" id="KW-0175">Coiled coil</keyword>
<gene>
    <name evidence="2" type="ORF">ACFPU1_04270</name>
</gene>
<reference evidence="3" key="1">
    <citation type="journal article" date="2019" name="Int. J. Syst. Evol. Microbiol.">
        <title>The Global Catalogue of Microorganisms (GCM) 10K type strain sequencing project: providing services to taxonomists for standard genome sequencing and annotation.</title>
        <authorList>
            <consortium name="The Broad Institute Genomics Platform"/>
            <consortium name="The Broad Institute Genome Sequencing Center for Infectious Disease"/>
            <person name="Wu L."/>
            <person name="Ma J."/>
        </authorList>
    </citation>
    <scope>NUCLEOTIDE SEQUENCE [LARGE SCALE GENOMIC DNA]</scope>
    <source>
        <strain evidence="3">CECT 7184</strain>
    </source>
</reference>
<dbReference type="RefSeq" id="WP_385938981.1">
    <property type="nucleotide sequence ID" value="NZ_JBHSOZ010000003.1"/>
</dbReference>
<accession>A0ABW0YLE0</accession>
<sequence length="374" mass="43597">MKKHNFVIMRYSLLTKEGVEWQIGRQEFDNYKEQLFNASRLAQHEFLFENVTLPSLVNQTIEPTADNFTLLVLTSELLPEKSLKKLEDLLRPYPWAKVISLPPYDTVDNIILDCFTEELKRFNHDLTYSTTRLDDDDGLSVHFIERLNQYVDPQFEGYCVTFPNGFSALYDDRLQKYISIHKHYAPKIALGLSYINTYDSVTKNTGNEIPTIYHNGVHSKVDFVSPTIMDSKYPTFLRTVHSASDSNNANQVKKIKSLPVSKTEDIEEVFPLHAGLFTSSETLSTYLSTPTKVSKKENELKPTQRLENEMKNLKNEISVLYKENENLKDEVKELVKQKKMFKDKYMNIQESRIWRYTKPIREAGITVKRLIRNK</sequence>
<dbReference type="InterPro" id="IPR021466">
    <property type="entry name" value="Put_rhamnosyl_transferase"/>
</dbReference>
<dbReference type="Proteomes" id="UP001596142">
    <property type="component" value="Unassembled WGS sequence"/>
</dbReference>
<name>A0ABW0YLE0_9BACI</name>
<comment type="caution">
    <text evidence="2">The sequence shown here is derived from an EMBL/GenBank/DDBJ whole genome shotgun (WGS) entry which is preliminary data.</text>
</comment>
<dbReference type="Pfam" id="PF11316">
    <property type="entry name" value="Rhamno_transf"/>
    <property type="match status" value="1"/>
</dbReference>
<organism evidence="2 3">
    <name type="scientific">Thalassorhabdus alkalitolerans</name>
    <dbReference type="NCBI Taxonomy" id="2282697"/>
    <lineage>
        <taxon>Bacteria</taxon>
        <taxon>Bacillati</taxon>
        <taxon>Bacillota</taxon>
        <taxon>Bacilli</taxon>
        <taxon>Bacillales</taxon>
        <taxon>Bacillaceae</taxon>
        <taxon>Thalassorhabdus</taxon>
    </lineage>
</organism>